<evidence type="ECO:0000313" key="10">
    <source>
        <dbReference type="Proteomes" id="UP001623348"/>
    </source>
</evidence>
<feature type="region of interest" description="Disordered" evidence="7">
    <location>
        <begin position="501"/>
        <end position="537"/>
    </location>
</feature>
<protein>
    <submittedName>
        <fullName evidence="9">Inositol 1,4,5-trisphosphate receptor-interacting protein-like 1</fullName>
    </submittedName>
</protein>
<feature type="compositionally biased region" description="Acidic residues" evidence="7">
    <location>
        <begin position="513"/>
        <end position="537"/>
    </location>
</feature>
<evidence type="ECO:0000256" key="5">
    <source>
        <dbReference type="ARBA" id="ARBA00022989"/>
    </source>
</evidence>
<proteinExistence type="inferred from homology"/>
<evidence type="ECO:0000256" key="4">
    <source>
        <dbReference type="ARBA" id="ARBA00022729"/>
    </source>
</evidence>
<comment type="similarity">
    <text evidence="2">Belongs to the ITPRIP family.</text>
</comment>
<sequence length="1754" mass="201726">MQYLRCCLKEKRLDHFFFGNENMPKEILLPPAFRMAEPFDLFQHLAQYPATHAKALLAGVLVVLLGLCWWLRKRSREADSSRDEETSNSIRDQEEEDELEQEEGQEEEESEGEDPDDEIDLGRIFAKSIQWPVQNLAYRSRVVEELVGDLFLLFKDLFPNSFFPVLQPAIGVGSTFEGWCPHEDDAVYRVLVPLKAPRGHAFHLELGTTGDRPAKDSCIRVELERTCTKEQLVDNMLCFLHHSEEELKRNQGPSLLHTLCTGSYLDVEKTVRCFQKCVRLAWVVLPQSQHYHMKVLPSSRSCKLQLTSASRRTLFVEVIFGVQQGDSDIFLSSQATEAIFTPNTTWPETYAVAEVKLFSYIARQAPRDSFHLKCLQLCARILVGTGFSTYTFKTAMMHLLISVPLSSWCRRDFLLRLEDIMQYLRCCLKEKRLDHFFFGNENMPKEILLPPAFRMAEPFDLFQHLAQYPATHAKALLAGVLVVLLGLCWWLRKRSREADSSRDEETSNSIRDQEEEDELEQEEGQEEEESEGEDPDDEIDLGRIFAKSIQWPVQNLAYRSRVVEELVGDLFLLFKDLFPNSFFPVLQPAIGVGSTFEGWCPHEDDAVYRVLVPLKAPRGHAFHLELGTTGDRPAKDSCIRVELERTCTKEQLVDNMLCFLHHSEEELKRNQGPSLLHTLCTGSYLDVEKTVRCFQKCVRLAWVVLPQSQHYHMKVLPSSRSCKLQLTSASRRTLFVEVIFGVQQGDSDIFLSSQATEAIFTPNTTWPETYAVAEVKLFSYIARQAPRDSFHLKCLQLCARILVGTGFSTYTFKTAMMHLLISVPLSSWCRRDFLLRLEDIMQYLRCCLKEKRLDHFFFGNENMPKEILLPPAFRMAEPFDLFQHLAQYPATHAKALLAGVLVVLLGLCWWLRKRSREADSSRDEETSNSIRDQEEEDELEQEEGQEEEESEGEDPDDEIDLGRIFAKSIQWPVQNLAYRSRVVEELVGDLFLLFKDLFPNSFFPVLQPAIGVGSTFEGWCPHEDDAVYRVLVPLKAPRGHAFHLELGTTGDRPAKDSCIRVELERTCTKEQLVDNMLCFLHHSEEELKRNQGPSLLHTLCTGSYLDVEKTVRCFQKCVRLAWVVLPQSQHYHMKVLPSSRSCKLQLTSASRRTLFVEVIFGVQQGDSDIFLSSQATEAIFTPNTTWPETYAVAEVKLFSYIARQAPRDSFHLKCLQLCARILVGTGFSTYTFKTAMMHLLISVPLSSWCRRDFLLRLEDIMQYLRCCLKEKRLDHFFFGNENMPKEILLPPAFRMAEPFDLFQHLAQYPATHAKALLAGVLVVLLGLCWWLRKRSREADSSRDEETSNSIRDQEEEDELEQEEGQEEEESEGEDPDDEIDLGRIFAKSIQWPVQNLAYRSRVVEELVGDLFLLFKDLFPNSFFPVLQPAIGVGSTFEGWCPHEDDAVYRVLVPLKAPRGHAFHLELGTTGDRPAKDSCIRVELERTCTKEQLVDNMLCFLHHSEEELKRNQGPSLLHTLCTGSYLDVEKTVRCFQKCVRLAWVVLPQSQHYHMKVLPSSRSCKLQLTSASRRTLFVEVIFGVQQGDSDIFLSSQATEAIFTPNTTWPETYAVAEVKLFSYIARQAPRDSFHLKCLQLCARILVGTGFSTYTFKTAMMHLLISVPLSSWCRRDFLLRLEDIMQYLRCCLKEKRLDHFFFGNENMPKEILLPPAFRMAEPFDLFQHLAQYPATHAKALRESVELQKRLTRLVFCGH</sequence>
<feature type="compositionally biased region" description="Acidic residues" evidence="7">
    <location>
        <begin position="1353"/>
        <end position="1377"/>
    </location>
</feature>
<feature type="region of interest" description="Disordered" evidence="7">
    <location>
        <begin position="81"/>
        <end position="117"/>
    </location>
</feature>
<dbReference type="InterPro" id="IPR026250">
    <property type="entry name" value="ITPRIP-like"/>
</dbReference>
<organism evidence="9 10">
    <name type="scientific">Grus japonensis</name>
    <name type="common">Japanese crane</name>
    <name type="synonym">Red-crowned crane</name>
    <dbReference type="NCBI Taxonomy" id="30415"/>
    <lineage>
        <taxon>Eukaryota</taxon>
        <taxon>Metazoa</taxon>
        <taxon>Chordata</taxon>
        <taxon>Craniata</taxon>
        <taxon>Vertebrata</taxon>
        <taxon>Euteleostomi</taxon>
        <taxon>Archelosauria</taxon>
        <taxon>Archosauria</taxon>
        <taxon>Dinosauria</taxon>
        <taxon>Saurischia</taxon>
        <taxon>Theropoda</taxon>
        <taxon>Coelurosauria</taxon>
        <taxon>Aves</taxon>
        <taxon>Neognathae</taxon>
        <taxon>Neoaves</taxon>
        <taxon>Gruiformes</taxon>
        <taxon>Gruidae</taxon>
        <taxon>Grus</taxon>
    </lineage>
</organism>
<evidence type="ECO:0000256" key="3">
    <source>
        <dbReference type="ARBA" id="ARBA00022692"/>
    </source>
</evidence>
<keyword evidence="5" id="KW-1133">Transmembrane helix</keyword>
<dbReference type="Proteomes" id="UP001623348">
    <property type="component" value="Unassembled WGS sequence"/>
</dbReference>
<dbReference type="SMART" id="SM01265">
    <property type="entry name" value="Mab-21"/>
    <property type="match status" value="4"/>
</dbReference>
<keyword evidence="6" id="KW-0472">Membrane</keyword>
<reference evidence="9 10" key="1">
    <citation type="submission" date="2024-06" db="EMBL/GenBank/DDBJ databases">
        <title>The draft genome of Grus japonensis, version 3.</title>
        <authorList>
            <person name="Nabeshima K."/>
            <person name="Suzuki S."/>
            <person name="Onuma M."/>
        </authorList>
    </citation>
    <scope>NUCLEOTIDE SEQUENCE [LARGE SCALE GENOMIC DNA]</scope>
    <source>
        <strain evidence="9 10">451A</strain>
    </source>
</reference>
<feature type="compositionally biased region" description="Acidic residues" evidence="7">
    <location>
        <begin position="93"/>
        <end position="117"/>
    </location>
</feature>
<dbReference type="EMBL" id="BAAFJT010000005">
    <property type="protein sequence ID" value="GAB0191111.1"/>
    <property type="molecule type" value="Genomic_DNA"/>
</dbReference>
<comment type="subcellular location">
    <subcellularLocation>
        <location evidence="1">Membrane</location>
        <topology evidence="1">Single-pass type I membrane protein</topology>
    </subcellularLocation>
</comment>
<evidence type="ECO:0000256" key="1">
    <source>
        <dbReference type="ARBA" id="ARBA00004479"/>
    </source>
</evidence>
<dbReference type="PRINTS" id="PR02107">
    <property type="entry name" value="INOS145TPRIP"/>
</dbReference>
<dbReference type="PANTHER" id="PTHR10656">
    <property type="entry name" value="CELL FATE DETERMINING PROTEIN MAB21-RELATED"/>
    <property type="match status" value="1"/>
</dbReference>
<feature type="domain" description="Mab-21-like HhH/H2TH-like" evidence="8">
    <location>
        <begin position="1227"/>
        <end position="1283"/>
    </location>
</feature>
<dbReference type="Pfam" id="PF20266">
    <property type="entry name" value="Mab-21_C"/>
    <property type="match status" value="4"/>
</dbReference>
<feature type="compositionally biased region" description="Acidic residues" evidence="7">
    <location>
        <begin position="933"/>
        <end position="957"/>
    </location>
</feature>
<evidence type="ECO:0000313" key="9">
    <source>
        <dbReference type="EMBL" id="GAB0191111.1"/>
    </source>
</evidence>
<keyword evidence="4" id="KW-0732">Signal</keyword>
<feature type="domain" description="Mab-21-like HhH/H2TH-like" evidence="8">
    <location>
        <begin position="1647"/>
        <end position="1703"/>
    </location>
</feature>
<dbReference type="InterPro" id="IPR046906">
    <property type="entry name" value="Mab-21_HhH/H2TH-like"/>
</dbReference>
<evidence type="ECO:0000259" key="8">
    <source>
        <dbReference type="Pfam" id="PF20266"/>
    </source>
</evidence>
<dbReference type="GO" id="GO:0016020">
    <property type="term" value="C:membrane"/>
    <property type="evidence" value="ECO:0007669"/>
    <property type="project" value="UniProtKB-SubCell"/>
</dbReference>
<name>A0ABC9X093_GRUJA</name>
<keyword evidence="10" id="KW-1185">Reference proteome</keyword>
<feature type="region of interest" description="Disordered" evidence="7">
    <location>
        <begin position="921"/>
        <end position="957"/>
    </location>
</feature>
<feature type="domain" description="Mab-21-like HhH/H2TH-like" evidence="8">
    <location>
        <begin position="807"/>
        <end position="863"/>
    </location>
</feature>
<gene>
    <name evidence="9" type="ORF">GRJ2_001576400</name>
</gene>
<evidence type="ECO:0000256" key="7">
    <source>
        <dbReference type="SAM" id="MobiDB-lite"/>
    </source>
</evidence>
<dbReference type="PANTHER" id="PTHR10656:SF40">
    <property type="entry name" value="INOSITOL 1,4,5-TRISPHOSPHATE RECEPTOR-INTERACTING PROTEIN-LIKE 1"/>
    <property type="match status" value="1"/>
</dbReference>
<evidence type="ECO:0000256" key="6">
    <source>
        <dbReference type="ARBA" id="ARBA00023136"/>
    </source>
</evidence>
<comment type="caution">
    <text evidence="9">The sequence shown here is derived from an EMBL/GenBank/DDBJ whole genome shotgun (WGS) entry which is preliminary data.</text>
</comment>
<dbReference type="InterPro" id="IPR024810">
    <property type="entry name" value="MAB21L/cGLR"/>
</dbReference>
<accession>A0ABC9X093</accession>
<evidence type="ECO:0000256" key="2">
    <source>
        <dbReference type="ARBA" id="ARBA00005554"/>
    </source>
</evidence>
<dbReference type="Gene3D" id="1.10.1410.40">
    <property type="match status" value="4"/>
</dbReference>
<feature type="region of interest" description="Disordered" evidence="7">
    <location>
        <begin position="1341"/>
        <end position="1377"/>
    </location>
</feature>
<feature type="domain" description="Mab-21-like HhH/H2TH-like" evidence="8">
    <location>
        <begin position="387"/>
        <end position="443"/>
    </location>
</feature>
<keyword evidence="3" id="KW-0812">Transmembrane</keyword>